<dbReference type="PIRSF" id="PIRSF002686">
    <property type="entry name" value="SLG"/>
    <property type="match status" value="1"/>
</dbReference>
<sequence>MASLFHPHVFSFFIFFFSFVLLGLAGAAAALDRVPEKNRFRFVNQGEFVDAPAEYGADYRAVGVVGSPFQLTFYNTTPNAYRLAIRMGTPRSESVRRWVWEANRSRPVRENATVSLGADGNLVLADADGAVVWSTGTANKGVVGIQILHSGNMVLYDKKGRYLWQSFDHPTDTLLVGQSLPAAGAAKLVSRKSESDGSPGIYSLVVESGQPVLFLEASPSRSLPYFNLSRYHGASTDPAIFECSPRGANISYVLSFGSLSVQTKYDSSLSFLRLTPEGDVEFYTYDDRVYYRAWQKTFALFDEELSGFSACERPSRCGKLGVCEGKMCTACPAAKGTGAWSPACAPPRRRRACRPGASSSYIKVAGVEHFLTRNSEGEGKMTMGECRRRCNVDCDCLGFLYWEESSQCWLAPVLGTLNKVNDPKHAAYIKSS</sequence>
<dbReference type="GO" id="GO:0051707">
    <property type="term" value="P:response to other organism"/>
    <property type="evidence" value="ECO:0007669"/>
    <property type="project" value="UniProtKB-ARBA"/>
</dbReference>
<organism evidence="6 7">
    <name type="scientific">Spirodela intermedia</name>
    <name type="common">Intermediate duckweed</name>
    <dbReference type="NCBI Taxonomy" id="51605"/>
    <lineage>
        <taxon>Eukaryota</taxon>
        <taxon>Viridiplantae</taxon>
        <taxon>Streptophyta</taxon>
        <taxon>Embryophyta</taxon>
        <taxon>Tracheophyta</taxon>
        <taxon>Spermatophyta</taxon>
        <taxon>Magnoliopsida</taxon>
        <taxon>Liliopsida</taxon>
        <taxon>Araceae</taxon>
        <taxon>Lemnoideae</taxon>
        <taxon>Spirodela</taxon>
    </lineage>
</organism>
<dbReference type="EMBL" id="LR746267">
    <property type="protein sequence ID" value="CAA7394048.1"/>
    <property type="molecule type" value="Genomic_DNA"/>
</dbReference>
<dbReference type="PANTHER" id="PTHR32444">
    <property type="entry name" value="BULB-TYPE LECTIN DOMAIN-CONTAINING PROTEIN"/>
    <property type="match status" value="1"/>
</dbReference>
<gene>
    <name evidence="6" type="ORF">SI8410_04004709</name>
</gene>
<evidence type="ECO:0000313" key="7">
    <source>
        <dbReference type="Proteomes" id="UP000663760"/>
    </source>
</evidence>
<evidence type="ECO:0000256" key="4">
    <source>
        <dbReference type="SAM" id="Phobius"/>
    </source>
</evidence>
<evidence type="ECO:0000313" key="6">
    <source>
        <dbReference type="EMBL" id="CAA7394048.1"/>
    </source>
</evidence>
<keyword evidence="3" id="KW-0430">Lectin</keyword>
<dbReference type="InterPro" id="IPR036426">
    <property type="entry name" value="Bulb-type_lectin_dom_sf"/>
</dbReference>
<dbReference type="PROSITE" id="PS50927">
    <property type="entry name" value="BULB_LECTIN"/>
    <property type="match status" value="1"/>
</dbReference>
<dbReference type="Proteomes" id="UP000663760">
    <property type="component" value="Chromosome 4"/>
</dbReference>
<keyword evidence="4" id="KW-0812">Transmembrane</keyword>
<keyword evidence="7" id="KW-1185">Reference proteome</keyword>
<accession>A0A7I8KAD1</accession>
<keyword evidence="3" id="KW-0465">Mannose-binding</keyword>
<evidence type="ECO:0000256" key="3">
    <source>
        <dbReference type="ARBA" id="ARBA00023035"/>
    </source>
</evidence>
<dbReference type="Pfam" id="PF01453">
    <property type="entry name" value="B_lectin"/>
    <property type="match status" value="1"/>
</dbReference>
<evidence type="ECO:0000256" key="1">
    <source>
        <dbReference type="ARBA" id="ARBA00022546"/>
    </source>
</evidence>
<dbReference type="SMART" id="SM00108">
    <property type="entry name" value="B_lectin"/>
    <property type="match status" value="1"/>
</dbReference>
<evidence type="ECO:0000259" key="5">
    <source>
        <dbReference type="PROSITE" id="PS50927"/>
    </source>
</evidence>
<evidence type="ECO:0000256" key="2">
    <source>
        <dbReference type="ARBA" id="ARBA00022737"/>
    </source>
</evidence>
<reference evidence="6" key="1">
    <citation type="submission" date="2020-02" db="EMBL/GenBank/DDBJ databases">
        <authorList>
            <person name="Scholz U."/>
            <person name="Mascher M."/>
            <person name="Fiebig A."/>
        </authorList>
    </citation>
    <scope>NUCLEOTIDE SEQUENCE</scope>
</reference>
<keyword evidence="2" id="KW-0677">Repeat</keyword>
<dbReference type="OrthoDB" id="1884773at2759"/>
<dbReference type="SUPFAM" id="SSF57414">
    <property type="entry name" value="Hairpin loop containing domain-like"/>
    <property type="match status" value="1"/>
</dbReference>
<dbReference type="PANTHER" id="PTHR32444:SF10">
    <property type="entry name" value="CURCULIN-LIKE (MANNOSE-BINDING) LECTIN FAMILY PROTEIN-RELATED"/>
    <property type="match status" value="1"/>
</dbReference>
<name>A0A7I8KAD1_SPIIN</name>
<proteinExistence type="predicted"/>
<keyword evidence="1" id="KW-0348">Hemagglutinin</keyword>
<dbReference type="AlphaFoldDB" id="A0A7I8KAD1"/>
<dbReference type="GO" id="GO:0005537">
    <property type="term" value="F:D-mannose binding"/>
    <property type="evidence" value="ECO:0007669"/>
    <property type="project" value="UniProtKB-KW"/>
</dbReference>
<keyword evidence="4" id="KW-0472">Membrane</keyword>
<dbReference type="Gene3D" id="2.90.10.10">
    <property type="entry name" value="Bulb-type lectin domain"/>
    <property type="match status" value="1"/>
</dbReference>
<keyword evidence="4" id="KW-1133">Transmembrane helix</keyword>
<feature type="transmembrane region" description="Helical" evidence="4">
    <location>
        <begin position="12"/>
        <end position="31"/>
    </location>
</feature>
<dbReference type="InterPro" id="IPR035446">
    <property type="entry name" value="SLSG/EP1"/>
</dbReference>
<feature type="domain" description="Bulb-type lectin" evidence="5">
    <location>
        <begin position="47"/>
        <end position="168"/>
    </location>
</feature>
<dbReference type="CDD" id="cd00028">
    <property type="entry name" value="B_lectin"/>
    <property type="match status" value="1"/>
</dbReference>
<protein>
    <recommendedName>
        <fullName evidence="5">Bulb-type lectin domain-containing protein</fullName>
    </recommendedName>
</protein>
<dbReference type="SUPFAM" id="SSF51110">
    <property type="entry name" value="alpha-D-mannose-specific plant lectins"/>
    <property type="match status" value="1"/>
</dbReference>
<dbReference type="InterPro" id="IPR001480">
    <property type="entry name" value="Bulb-type_lectin_dom"/>
</dbReference>